<dbReference type="SUPFAM" id="SSF51735">
    <property type="entry name" value="NAD(P)-binding Rossmann-fold domains"/>
    <property type="match status" value="1"/>
</dbReference>
<keyword evidence="5" id="KW-1185">Reference proteome</keyword>
<dbReference type="Pfam" id="PF05368">
    <property type="entry name" value="NmrA"/>
    <property type="match status" value="1"/>
</dbReference>
<protein>
    <submittedName>
        <fullName evidence="4">Uncharacterized protein YbjT (DUF2867 family)</fullName>
    </submittedName>
</protein>
<dbReference type="InterPro" id="IPR008030">
    <property type="entry name" value="NmrA-like"/>
</dbReference>
<keyword evidence="2" id="KW-0521">NADP</keyword>
<evidence type="ECO:0000256" key="2">
    <source>
        <dbReference type="ARBA" id="ARBA00022857"/>
    </source>
</evidence>
<name>A0A3E0HZK9_9PSEU</name>
<evidence type="ECO:0000259" key="3">
    <source>
        <dbReference type="Pfam" id="PF05368"/>
    </source>
</evidence>
<evidence type="ECO:0000256" key="1">
    <source>
        <dbReference type="ARBA" id="ARBA00006328"/>
    </source>
</evidence>
<organism evidence="4 5">
    <name type="scientific">Kutzneria buriramensis</name>
    <dbReference type="NCBI Taxonomy" id="1045776"/>
    <lineage>
        <taxon>Bacteria</taxon>
        <taxon>Bacillati</taxon>
        <taxon>Actinomycetota</taxon>
        <taxon>Actinomycetes</taxon>
        <taxon>Pseudonocardiales</taxon>
        <taxon>Pseudonocardiaceae</taxon>
        <taxon>Kutzneria</taxon>
    </lineage>
</organism>
<accession>A0A3E0HZK9</accession>
<evidence type="ECO:0000313" key="4">
    <source>
        <dbReference type="EMBL" id="REH51904.1"/>
    </source>
</evidence>
<comment type="similarity">
    <text evidence="1">Belongs to the NmrA-type oxidoreductase family.</text>
</comment>
<dbReference type="Gene3D" id="3.40.50.720">
    <property type="entry name" value="NAD(P)-binding Rossmann-like Domain"/>
    <property type="match status" value="1"/>
</dbReference>
<dbReference type="Gene3D" id="3.90.25.10">
    <property type="entry name" value="UDP-galactose 4-epimerase, domain 1"/>
    <property type="match status" value="1"/>
</dbReference>
<reference evidence="4 5" key="1">
    <citation type="submission" date="2018-08" db="EMBL/GenBank/DDBJ databases">
        <title>Genomic Encyclopedia of Archaeal and Bacterial Type Strains, Phase II (KMG-II): from individual species to whole genera.</title>
        <authorList>
            <person name="Goeker M."/>
        </authorList>
    </citation>
    <scope>NUCLEOTIDE SEQUENCE [LARGE SCALE GENOMIC DNA]</scope>
    <source>
        <strain evidence="4 5">DSM 45791</strain>
    </source>
</reference>
<dbReference type="Proteomes" id="UP000256269">
    <property type="component" value="Unassembled WGS sequence"/>
</dbReference>
<gene>
    <name evidence="4" type="ORF">BCF44_103353</name>
</gene>
<dbReference type="OrthoDB" id="319724at2"/>
<dbReference type="CDD" id="cd05251">
    <property type="entry name" value="NmrA_like_SDR_a"/>
    <property type="match status" value="1"/>
</dbReference>
<feature type="domain" description="NmrA-like" evidence="3">
    <location>
        <begin position="7"/>
        <end position="264"/>
    </location>
</feature>
<dbReference type="PANTHER" id="PTHR42748:SF7">
    <property type="entry name" value="NMRA LIKE REDOX SENSOR 1-RELATED"/>
    <property type="match status" value="1"/>
</dbReference>
<dbReference type="PANTHER" id="PTHR42748">
    <property type="entry name" value="NITROGEN METABOLITE REPRESSION PROTEIN NMRA FAMILY MEMBER"/>
    <property type="match status" value="1"/>
</dbReference>
<proteinExistence type="inferred from homology"/>
<sequence>MKPSPLTVAVTGATGTQGGATARALLAAGHRVRALTRRPETADIPGAEVVAADFDDPSSLDRAFAGVDSVFLVTTPFGTDLDTEIRQGIDAVDAAVRAGVGHIVFTSATNADRGTGIPHFDSKWVIERHLAEATDGWTVIAPAAFMDNIAGGWSLRSLRQGRYSLPLSPGTPLKLIAAADIGAFAALVIGRREEFLRRRVDIASDERTGKEIARTLGSVIGRAVEYDAASVADVAQYSADLAAMFEYFERVGMDVDISRLRADHPEVGWHTFADWATSARPRLTTI</sequence>
<dbReference type="InterPro" id="IPR051164">
    <property type="entry name" value="NmrA-like_oxidored"/>
</dbReference>
<dbReference type="InterPro" id="IPR036291">
    <property type="entry name" value="NAD(P)-bd_dom_sf"/>
</dbReference>
<comment type="caution">
    <text evidence="4">The sequence shown here is derived from an EMBL/GenBank/DDBJ whole genome shotgun (WGS) entry which is preliminary data.</text>
</comment>
<evidence type="ECO:0000313" key="5">
    <source>
        <dbReference type="Proteomes" id="UP000256269"/>
    </source>
</evidence>
<dbReference type="AlphaFoldDB" id="A0A3E0HZK9"/>
<dbReference type="RefSeq" id="WP_116173925.1">
    <property type="nucleotide sequence ID" value="NZ_CP144375.1"/>
</dbReference>
<dbReference type="EMBL" id="QUNO01000003">
    <property type="protein sequence ID" value="REH51904.1"/>
    <property type="molecule type" value="Genomic_DNA"/>
</dbReference>